<comment type="caution">
    <text evidence="2">The sequence shown here is derived from an EMBL/GenBank/DDBJ whole genome shotgun (WGS) entry which is preliminary data.</text>
</comment>
<name>A0AA36G783_9BILA</name>
<organism evidence="2 3">
    <name type="scientific">Mesorhabditis spiculigera</name>
    <dbReference type="NCBI Taxonomy" id="96644"/>
    <lineage>
        <taxon>Eukaryota</taxon>
        <taxon>Metazoa</taxon>
        <taxon>Ecdysozoa</taxon>
        <taxon>Nematoda</taxon>
        <taxon>Chromadorea</taxon>
        <taxon>Rhabditida</taxon>
        <taxon>Rhabditina</taxon>
        <taxon>Rhabditomorpha</taxon>
        <taxon>Rhabditoidea</taxon>
        <taxon>Rhabditidae</taxon>
        <taxon>Mesorhabditinae</taxon>
        <taxon>Mesorhabditis</taxon>
    </lineage>
</organism>
<evidence type="ECO:0000313" key="3">
    <source>
        <dbReference type="Proteomes" id="UP001177023"/>
    </source>
</evidence>
<proteinExistence type="predicted"/>
<evidence type="ECO:0000256" key="1">
    <source>
        <dbReference type="SAM" id="MobiDB-lite"/>
    </source>
</evidence>
<feature type="region of interest" description="Disordered" evidence="1">
    <location>
        <begin position="1"/>
        <end position="231"/>
    </location>
</feature>
<dbReference type="AlphaFoldDB" id="A0AA36G783"/>
<protein>
    <submittedName>
        <fullName evidence="2">Uncharacterized protein</fullName>
    </submittedName>
</protein>
<sequence>MTEERINWVVIGSSSDEENGGVTARAGNNPRPRARQEPPAPPANNLPIAQPEEVVLLDSSADASVEILETSQESGLSQESAPAEAQESSSSGDGPQSESSSDDSSSLQSLSDDDQPSPGRKLPVFRTARRCENKPIAGWIGCRDPSPQKEKQPPITMESAKKPQNEPNSSAAPKSKATAKKKKERRRWDKPDFLFESSTEEEEPEREAVADFDPMGWSSSDSDTSSSLDESSDDCVIIAADPAIGAAPPQHATLVTGEASTSDCQIIFATPTADEARGISFTIKHLPPTLTEPAQPDIDAIYWDHCPIRHNKTSWLIKELHNRSAEEFGALIYGLTQESPKHLESAFLGGVPTPLHVAICQRKIEYLKAMFELARDIEMVRELLYYAFMMPPHRMTGLKMNPFLLVANNSAMWRDLTARGRFQKRDTQPVDCEILKLLTTFCERLRRDVSILPWIEPQAKGSFFPFWRPNPPRDAPECPLAVAAGNGDFELFEQFLTYPNHRYAFDDNQQGAIQLLQLEYVLLCALSTGSVEIFDRISKGVERLLPAIVPAGFSGIGTFKLAKRKTYVGIDSLMTAVARFGDKKLAATVEQFIRKANDFGWNIPRDSPISDETYEQACVRHKTAHLLLPSAPIVWQSQQHDYMAEAVAAGYIDVFLYIPELELGIVKSDALVHAVENGNPLLLKTLLHAVHNAPVRPEVKKQKLIDALVRAILIRDGEIAQQLREDSLLDWDCFETIVSGENKMTVCQWAQWLTDDLEKKEKSVPEWLNFKKPGVAVPEA</sequence>
<dbReference type="EMBL" id="CATQJA010002653">
    <property type="protein sequence ID" value="CAJ0578281.1"/>
    <property type="molecule type" value="Genomic_DNA"/>
</dbReference>
<feature type="compositionally biased region" description="Low complexity" evidence="1">
    <location>
        <begin position="218"/>
        <end position="229"/>
    </location>
</feature>
<evidence type="ECO:0000313" key="2">
    <source>
        <dbReference type="EMBL" id="CAJ0578281.1"/>
    </source>
</evidence>
<keyword evidence="3" id="KW-1185">Reference proteome</keyword>
<feature type="compositionally biased region" description="Low complexity" evidence="1">
    <location>
        <begin position="77"/>
        <end position="110"/>
    </location>
</feature>
<reference evidence="2" key="1">
    <citation type="submission" date="2023-06" db="EMBL/GenBank/DDBJ databases">
        <authorList>
            <person name="Delattre M."/>
        </authorList>
    </citation>
    <scope>NUCLEOTIDE SEQUENCE</scope>
    <source>
        <strain evidence="2">AF72</strain>
    </source>
</reference>
<feature type="non-terminal residue" evidence="2">
    <location>
        <position position="1"/>
    </location>
</feature>
<accession>A0AA36G783</accession>
<gene>
    <name evidence="2" type="ORF">MSPICULIGERA_LOCUS16540</name>
</gene>
<dbReference type="Proteomes" id="UP001177023">
    <property type="component" value="Unassembled WGS sequence"/>
</dbReference>